<evidence type="ECO:0000256" key="1">
    <source>
        <dbReference type="SAM" id="SignalP"/>
    </source>
</evidence>
<dbReference type="GO" id="GO:0048364">
    <property type="term" value="P:root development"/>
    <property type="evidence" value="ECO:0007669"/>
    <property type="project" value="InterPro"/>
</dbReference>
<organism evidence="2 3">
    <name type="scientific">Arachis hypogaea</name>
    <name type="common">Peanut</name>
    <dbReference type="NCBI Taxonomy" id="3818"/>
    <lineage>
        <taxon>Eukaryota</taxon>
        <taxon>Viridiplantae</taxon>
        <taxon>Streptophyta</taxon>
        <taxon>Embryophyta</taxon>
        <taxon>Tracheophyta</taxon>
        <taxon>Spermatophyta</taxon>
        <taxon>Magnoliopsida</taxon>
        <taxon>eudicotyledons</taxon>
        <taxon>Gunneridae</taxon>
        <taxon>Pentapetalae</taxon>
        <taxon>rosids</taxon>
        <taxon>fabids</taxon>
        <taxon>Fabales</taxon>
        <taxon>Fabaceae</taxon>
        <taxon>Papilionoideae</taxon>
        <taxon>50 kb inversion clade</taxon>
        <taxon>dalbergioids sensu lato</taxon>
        <taxon>Dalbergieae</taxon>
        <taxon>Pterocarpus clade</taxon>
        <taxon>Arachis</taxon>
    </lineage>
</organism>
<keyword evidence="1" id="KW-0732">Signal</keyword>
<dbReference type="Proteomes" id="UP000289738">
    <property type="component" value="Chromosome A07"/>
</dbReference>
<evidence type="ECO:0000313" key="2">
    <source>
        <dbReference type="EMBL" id="RYR46909.1"/>
    </source>
</evidence>
<comment type="caution">
    <text evidence="2">The sequence shown here is derived from an EMBL/GenBank/DDBJ whole genome shotgun (WGS) entry which is preliminary data.</text>
</comment>
<dbReference type="Pfam" id="PF03087">
    <property type="entry name" value="BPS1"/>
    <property type="match status" value="1"/>
</dbReference>
<accession>A0A445C7M3</accession>
<protein>
    <submittedName>
        <fullName evidence="2">Uncharacterized protein</fullName>
    </submittedName>
</protein>
<dbReference type="AlphaFoldDB" id="A0A445C7M3"/>
<gene>
    <name evidence="2" type="ORF">Ahy_A07g032775</name>
</gene>
<proteinExistence type="predicted"/>
<dbReference type="GO" id="GO:0048367">
    <property type="term" value="P:shoot system development"/>
    <property type="evidence" value="ECO:0007669"/>
    <property type="project" value="InterPro"/>
</dbReference>
<feature type="chain" id="PRO_5019444136" evidence="1">
    <location>
        <begin position="23"/>
        <end position="86"/>
    </location>
</feature>
<sequence length="86" mass="9641">MRFKNALLLLTFFARPALKSKATKWMNKLMHKGVIASEDNRENCNELQLVDAALNIILKEGADGSNMKAGNEQLEALEIVKALRKN</sequence>
<name>A0A445C7M3_ARAHY</name>
<evidence type="ECO:0000313" key="3">
    <source>
        <dbReference type="Proteomes" id="UP000289738"/>
    </source>
</evidence>
<keyword evidence="3" id="KW-1185">Reference proteome</keyword>
<dbReference type="EMBL" id="SDMP01000007">
    <property type="protein sequence ID" value="RYR46909.1"/>
    <property type="molecule type" value="Genomic_DNA"/>
</dbReference>
<reference evidence="2 3" key="1">
    <citation type="submission" date="2019-01" db="EMBL/GenBank/DDBJ databases">
        <title>Sequencing of cultivated peanut Arachis hypogaea provides insights into genome evolution and oil improvement.</title>
        <authorList>
            <person name="Chen X."/>
        </authorList>
    </citation>
    <scope>NUCLEOTIDE SEQUENCE [LARGE SCALE GENOMIC DNA]</scope>
    <source>
        <strain evidence="3">cv. Fuhuasheng</strain>
        <tissue evidence="2">Leaves</tissue>
    </source>
</reference>
<feature type="signal peptide" evidence="1">
    <location>
        <begin position="1"/>
        <end position="22"/>
    </location>
</feature>
<dbReference type="InterPro" id="IPR004320">
    <property type="entry name" value="BPS1_pln"/>
</dbReference>